<gene>
    <name evidence="1" type="ORF">D0Y65_050000</name>
</gene>
<evidence type="ECO:0000313" key="1">
    <source>
        <dbReference type="EMBL" id="RZB54368.1"/>
    </source>
</evidence>
<comment type="caution">
    <text evidence="1">The sequence shown here is derived from an EMBL/GenBank/DDBJ whole genome shotgun (WGS) entry which is preliminary data.</text>
</comment>
<dbReference type="EMBL" id="QZWG01000018">
    <property type="protein sequence ID" value="RZB54368.1"/>
    <property type="molecule type" value="Genomic_DNA"/>
</dbReference>
<organism evidence="1 2">
    <name type="scientific">Glycine soja</name>
    <name type="common">Wild soybean</name>
    <dbReference type="NCBI Taxonomy" id="3848"/>
    <lineage>
        <taxon>Eukaryota</taxon>
        <taxon>Viridiplantae</taxon>
        <taxon>Streptophyta</taxon>
        <taxon>Embryophyta</taxon>
        <taxon>Tracheophyta</taxon>
        <taxon>Spermatophyta</taxon>
        <taxon>Magnoliopsida</taxon>
        <taxon>eudicotyledons</taxon>
        <taxon>Gunneridae</taxon>
        <taxon>Pentapetalae</taxon>
        <taxon>rosids</taxon>
        <taxon>fabids</taxon>
        <taxon>Fabales</taxon>
        <taxon>Fabaceae</taxon>
        <taxon>Papilionoideae</taxon>
        <taxon>50 kb inversion clade</taxon>
        <taxon>NPAAA clade</taxon>
        <taxon>indigoferoid/millettioid clade</taxon>
        <taxon>Phaseoleae</taxon>
        <taxon>Glycine</taxon>
        <taxon>Glycine subgen. Soja</taxon>
    </lineage>
</organism>
<evidence type="ECO:0000313" key="2">
    <source>
        <dbReference type="Proteomes" id="UP000289340"/>
    </source>
</evidence>
<dbReference type="Proteomes" id="UP000289340">
    <property type="component" value="Chromosome 18"/>
</dbReference>
<proteinExistence type="predicted"/>
<protein>
    <submittedName>
        <fullName evidence="1">Uncharacterized protein</fullName>
    </submittedName>
</protein>
<dbReference type="AlphaFoldDB" id="A0A445FZK2"/>
<reference evidence="1 2" key="1">
    <citation type="submission" date="2018-09" db="EMBL/GenBank/DDBJ databases">
        <title>A high-quality reference genome of wild soybean provides a powerful tool to mine soybean genomes.</title>
        <authorList>
            <person name="Xie M."/>
            <person name="Chung C.Y.L."/>
            <person name="Li M.-W."/>
            <person name="Wong F.-L."/>
            <person name="Chan T.-F."/>
            <person name="Lam H.-M."/>
        </authorList>
    </citation>
    <scope>NUCLEOTIDE SEQUENCE [LARGE SCALE GENOMIC DNA]</scope>
    <source>
        <strain evidence="2">cv. W05</strain>
        <tissue evidence="1">Hypocotyl of etiolated seedlings</tissue>
    </source>
</reference>
<sequence>MKVGRGCWWRGRNESSFRRYQKYKTVSLFSQPKFAAAVAAKKLPQKAHPMPWCKCNKQREKGCLFVGM</sequence>
<name>A0A445FZK2_GLYSO</name>
<accession>A0A445FZK2</accession>
<keyword evidence="2" id="KW-1185">Reference proteome</keyword>